<feature type="region of interest" description="Disordered" evidence="1">
    <location>
        <begin position="1"/>
        <end position="26"/>
    </location>
</feature>
<dbReference type="Proteomes" id="UP000835052">
    <property type="component" value="Unassembled WGS sequence"/>
</dbReference>
<gene>
    <name evidence="2" type="ORF">CAUJ_LOCUS11474</name>
</gene>
<dbReference type="AlphaFoldDB" id="A0A8S1HJS8"/>
<keyword evidence="3" id="KW-1185">Reference proteome</keyword>
<feature type="compositionally biased region" description="Basic residues" evidence="1">
    <location>
        <begin position="1"/>
        <end position="11"/>
    </location>
</feature>
<sequence>MKFGRRRRRTSPTKPTAVEDEAKRKGAGVRVSKFLLLFLLLLLVPTRRSSFKYCAIRGANNSGKDDPRLHTHTQVLQSILELLMNTAIA</sequence>
<reference evidence="2" key="1">
    <citation type="submission" date="2020-10" db="EMBL/GenBank/DDBJ databases">
        <authorList>
            <person name="Kikuchi T."/>
        </authorList>
    </citation>
    <scope>NUCLEOTIDE SEQUENCE</scope>
    <source>
        <strain evidence="2">NKZ352</strain>
    </source>
</reference>
<accession>A0A8S1HJS8</accession>
<organism evidence="2 3">
    <name type="scientific">Caenorhabditis auriculariae</name>
    <dbReference type="NCBI Taxonomy" id="2777116"/>
    <lineage>
        <taxon>Eukaryota</taxon>
        <taxon>Metazoa</taxon>
        <taxon>Ecdysozoa</taxon>
        <taxon>Nematoda</taxon>
        <taxon>Chromadorea</taxon>
        <taxon>Rhabditida</taxon>
        <taxon>Rhabditina</taxon>
        <taxon>Rhabditomorpha</taxon>
        <taxon>Rhabditoidea</taxon>
        <taxon>Rhabditidae</taxon>
        <taxon>Peloderinae</taxon>
        <taxon>Caenorhabditis</taxon>
    </lineage>
</organism>
<evidence type="ECO:0000256" key="1">
    <source>
        <dbReference type="SAM" id="MobiDB-lite"/>
    </source>
</evidence>
<protein>
    <submittedName>
        <fullName evidence="2">Uncharacterized protein</fullName>
    </submittedName>
</protein>
<evidence type="ECO:0000313" key="2">
    <source>
        <dbReference type="EMBL" id="CAD6195555.1"/>
    </source>
</evidence>
<evidence type="ECO:0000313" key="3">
    <source>
        <dbReference type="Proteomes" id="UP000835052"/>
    </source>
</evidence>
<proteinExistence type="predicted"/>
<name>A0A8S1HJS8_9PELO</name>
<dbReference type="EMBL" id="CAJGYM010000057">
    <property type="protein sequence ID" value="CAD6195555.1"/>
    <property type="molecule type" value="Genomic_DNA"/>
</dbReference>
<comment type="caution">
    <text evidence="2">The sequence shown here is derived from an EMBL/GenBank/DDBJ whole genome shotgun (WGS) entry which is preliminary data.</text>
</comment>